<sequence length="55" mass="6182">MGKLALPKTAYKACWVESEREYIWNAQRTDQDHQAGKEEATSLSFPSHTAAGIEE</sequence>
<comment type="caution">
    <text evidence="2">The sequence shown here is derived from an EMBL/GenBank/DDBJ whole genome shotgun (WGS) entry which is preliminary data.</text>
</comment>
<evidence type="ECO:0000313" key="2">
    <source>
        <dbReference type="EMBL" id="GGE02309.1"/>
    </source>
</evidence>
<gene>
    <name evidence="2" type="ORF">GCM10010911_71690</name>
</gene>
<reference evidence="2" key="2">
    <citation type="submission" date="2020-09" db="EMBL/GenBank/DDBJ databases">
        <authorList>
            <person name="Sun Q."/>
            <person name="Zhou Y."/>
        </authorList>
    </citation>
    <scope>NUCLEOTIDE SEQUENCE</scope>
    <source>
        <strain evidence="2">CGMCC 1.15178</strain>
    </source>
</reference>
<organism evidence="2 3">
    <name type="scientific">Paenibacillus nasutitermitis</name>
    <dbReference type="NCBI Taxonomy" id="1652958"/>
    <lineage>
        <taxon>Bacteria</taxon>
        <taxon>Bacillati</taxon>
        <taxon>Bacillota</taxon>
        <taxon>Bacilli</taxon>
        <taxon>Bacillales</taxon>
        <taxon>Paenibacillaceae</taxon>
        <taxon>Paenibacillus</taxon>
    </lineage>
</organism>
<feature type="compositionally biased region" description="Basic and acidic residues" evidence="1">
    <location>
        <begin position="29"/>
        <end position="40"/>
    </location>
</feature>
<evidence type="ECO:0000256" key="1">
    <source>
        <dbReference type="SAM" id="MobiDB-lite"/>
    </source>
</evidence>
<accession>A0A916ZKH3</accession>
<name>A0A916ZKH3_9BACL</name>
<reference evidence="2" key="1">
    <citation type="journal article" date="2014" name="Int. J. Syst. Evol. Microbiol.">
        <title>Complete genome sequence of Corynebacterium casei LMG S-19264T (=DSM 44701T), isolated from a smear-ripened cheese.</title>
        <authorList>
            <consortium name="US DOE Joint Genome Institute (JGI-PGF)"/>
            <person name="Walter F."/>
            <person name="Albersmeier A."/>
            <person name="Kalinowski J."/>
            <person name="Ruckert C."/>
        </authorList>
    </citation>
    <scope>NUCLEOTIDE SEQUENCE</scope>
    <source>
        <strain evidence="2">CGMCC 1.15178</strain>
    </source>
</reference>
<dbReference type="EMBL" id="BMHP01000019">
    <property type="protein sequence ID" value="GGE02309.1"/>
    <property type="molecule type" value="Genomic_DNA"/>
</dbReference>
<proteinExistence type="predicted"/>
<feature type="region of interest" description="Disordered" evidence="1">
    <location>
        <begin position="29"/>
        <end position="55"/>
    </location>
</feature>
<dbReference type="Proteomes" id="UP000612456">
    <property type="component" value="Unassembled WGS sequence"/>
</dbReference>
<evidence type="ECO:0000313" key="3">
    <source>
        <dbReference type="Proteomes" id="UP000612456"/>
    </source>
</evidence>
<dbReference type="AlphaFoldDB" id="A0A916ZKH3"/>
<protein>
    <submittedName>
        <fullName evidence="2">Uncharacterized protein</fullName>
    </submittedName>
</protein>
<keyword evidence="3" id="KW-1185">Reference proteome</keyword>